<dbReference type="STRING" id="914234.M2RAJ4"/>
<sequence length="470" mass="51746">MVTLDQQRSGSSTWTVYTWETSGETRILTTSDVVPATIPLLGPPEERNIASSHTYTIQAKLLKRLPCGWAPGVVVSFDMSRFFNSSGDMAGVYELRADINELAPVTIYVHQSSHDAAFSPDGNLVASRTLDQGIILFWDACSGKSVTQYLGHTNLILSLCFSPNNDLLASGSSDGTLRIWDTAIRNSDASDPSVARGHTRPVDFLRISPDGRYAASLSSYEVQVVVWNMADGMIMHTLPVEDSDKYSFFRTVAFNTDSSLLLCAGAGPHCARIWNLESGNVEATFVYAEDEEKGPSLHLAEFSSSGAYIAVGRIYYPYSEHEDGKLHRIDIWDVAEATVISTHQISRSEELHRPLSLTFSRDGRYISLKSLKDNVSCRLDIHNGEEYWEAVSPEPSQGLFKLEDGWITLAESSRKLFWIQSDRRAYYGGEEWGNLMPAFTSLGSLVALGSGIGEVTLLDLSGLLAPQQSS</sequence>
<keyword evidence="1" id="KW-0853">WD repeat</keyword>
<dbReference type="InterPro" id="IPR015943">
    <property type="entry name" value="WD40/YVTN_repeat-like_dom_sf"/>
</dbReference>
<dbReference type="Gene3D" id="2.130.10.10">
    <property type="entry name" value="YVTN repeat-like/Quinoprotein amine dehydrogenase"/>
    <property type="match status" value="2"/>
</dbReference>
<keyword evidence="3" id="KW-1185">Reference proteome</keyword>
<dbReference type="PANTHER" id="PTHR19879">
    <property type="entry name" value="TRANSCRIPTION INITIATION FACTOR TFIID"/>
    <property type="match status" value="1"/>
</dbReference>
<dbReference type="OrthoDB" id="2013972at2759"/>
<reference evidence="2 3" key="1">
    <citation type="journal article" date="2012" name="Proc. Natl. Acad. Sci. U.S.A.">
        <title>Comparative genomics of Ceriporiopsis subvermispora and Phanerochaete chrysosporium provide insight into selective ligninolysis.</title>
        <authorList>
            <person name="Fernandez-Fueyo E."/>
            <person name="Ruiz-Duenas F.J."/>
            <person name="Ferreira P."/>
            <person name="Floudas D."/>
            <person name="Hibbett D.S."/>
            <person name="Canessa P."/>
            <person name="Larrondo L.F."/>
            <person name="James T.Y."/>
            <person name="Seelenfreund D."/>
            <person name="Lobos S."/>
            <person name="Polanco R."/>
            <person name="Tello M."/>
            <person name="Honda Y."/>
            <person name="Watanabe T."/>
            <person name="Watanabe T."/>
            <person name="Ryu J.S."/>
            <person name="Kubicek C.P."/>
            <person name="Schmoll M."/>
            <person name="Gaskell J."/>
            <person name="Hammel K.E."/>
            <person name="St John F.J."/>
            <person name="Vanden Wymelenberg A."/>
            <person name="Sabat G."/>
            <person name="Splinter BonDurant S."/>
            <person name="Syed K."/>
            <person name="Yadav J.S."/>
            <person name="Doddapaneni H."/>
            <person name="Subramanian V."/>
            <person name="Lavin J.L."/>
            <person name="Oguiza J.A."/>
            <person name="Perez G."/>
            <person name="Pisabarro A.G."/>
            <person name="Ramirez L."/>
            <person name="Santoyo F."/>
            <person name="Master E."/>
            <person name="Coutinho P.M."/>
            <person name="Henrissat B."/>
            <person name="Lombard V."/>
            <person name="Magnuson J.K."/>
            <person name="Kuees U."/>
            <person name="Hori C."/>
            <person name="Igarashi K."/>
            <person name="Samejima M."/>
            <person name="Held B.W."/>
            <person name="Barry K.W."/>
            <person name="LaButti K.M."/>
            <person name="Lapidus A."/>
            <person name="Lindquist E.A."/>
            <person name="Lucas S.M."/>
            <person name="Riley R."/>
            <person name="Salamov A.A."/>
            <person name="Hoffmeister D."/>
            <person name="Schwenk D."/>
            <person name="Hadar Y."/>
            <person name="Yarden O."/>
            <person name="de Vries R.P."/>
            <person name="Wiebenga A."/>
            <person name="Stenlid J."/>
            <person name="Eastwood D."/>
            <person name="Grigoriev I.V."/>
            <person name="Berka R.M."/>
            <person name="Blanchette R.A."/>
            <person name="Kersten P."/>
            <person name="Martinez A.T."/>
            <person name="Vicuna R."/>
            <person name="Cullen D."/>
        </authorList>
    </citation>
    <scope>NUCLEOTIDE SEQUENCE [LARGE SCALE GENOMIC DNA]</scope>
    <source>
        <strain evidence="2 3">B</strain>
    </source>
</reference>
<gene>
    <name evidence="2" type="ORF">CERSUDRAFT_115749</name>
</gene>
<dbReference type="Proteomes" id="UP000016930">
    <property type="component" value="Unassembled WGS sequence"/>
</dbReference>
<feature type="repeat" description="WD" evidence="1">
    <location>
        <begin position="149"/>
        <end position="181"/>
    </location>
</feature>
<dbReference type="PROSITE" id="PS50082">
    <property type="entry name" value="WD_REPEATS_2"/>
    <property type="match status" value="1"/>
</dbReference>
<protein>
    <submittedName>
        <fullName evidence="2">Uncharacterized protein</fullName>
    </submittedName>
</protein>
<proteinExistence type="predicted"/>
<dbReference type="Pfam" id="PF00400">
    <property type="entry name" value="WD40"/>
    <property type="match status" value="1"/>
</dbReference>
<dbReference type="SMART" id="SM00320">
    <property type="entry name" value="WD40"/>
    <property type="match status" value="4"/>
</dbReference>
<dbReference type="SUPFAM" id="SSF50998">
    <property type="entry name" value="Quinoprotein alcohol dehydrogenase-like"/>
    <property type="match status" value="1"/>
</dbReference>
<dbReference type="InterPro" id="IPR001680">
    <property type="entry name" value="WD40_rpt"/>
</dbReference>
<dbReference type="EMBL" id="KB445799">
    <property type="protein sequence ID" value="EMD35811.1"/>
    <property type="molecule type" value="Genomic_DNA"/>
</dbReference>
<dbReference type="InterPro" id="IPR011047">
    <property type="entry name" value="Quinoprotein_ADH-like_sf"/>
</dbReference>
<evidence type="ECO:0000313" key="2">
    <source>
        <dbReference type="EMBL" id="EMD35811.1"/>
    </source>
</evidence>
<dbReference type="PROSITE" id="PS50294">
    <property type="entry name" value="WD_REPEATS_REGION"/>
    <property type="match status" value="1"/>
</dbReference>
<dbReference type="HOGENOM" id="CLU_581391_0_0_1"/>
<evidence type="ECO:0000313" key="3">
    <source>
        <dbReference type="Proteomes" id="UP000016930"/>
    </source>
</evidence>
<dbReference type="AlphaFoldDB" id="M2RAJ4"/>
<dbReference type="PANTHER" id="PTHR19879:SF9">
    <property type="entry name" value="TRANSCRIPTION INITIATION FACTOR TFIID SUBUNIT 5"/>
    <property type="match status" value="1"/>
</dbReference>
<organism evidence="2 3">
    <name type="scientific">Ceriporiopsis subvermispora (strain B)</name>
    <name type="common">White-rot fungus</name>
    <name type="synonym">Gelatoporia subvermispora</name>
    <dbReference type="NCBI Taxonomy" id="914234"/>
    <lineage>
        <taxon>Eukaryota</taxon>
        <taxon>Fungi</taxon>
        <taxon>Dikarya</taxon>
        <taxon>Basidiomycota</taxon>
        <taxon>Agaricomycotina</taxon>
        <taxon>Agaricomycetes</taxon>
        <taxon>Polyporales</taxon>
        <taxon>Gelatoporiaceae</taxon>
        <taxon>Gelatoporia</taxon>
    </lineage>
</organism>
<accession>M2RAJ4</accession>
<evidence type="ECO:0000256" key="1">
    <source>
        <dbReference type="PROSITE-ProRule" id="PRU00221"/>
    </source>
</evidence>
<name>M2RAJ4_CERS8</name>